<dbReference type="EMBL" id="JACLAW010000007">
    <property type="protein sequence ID" value="MBC2665898.1"/>
    <property type="molecule type" value="Genomic_DNA"/>
</dbReference>
<dbReference type="Proteomes" id="UP000566813">
    <property type="component" value="Unassembled WGS sequence"/>
</dbReference>
<protein>
    <submittedName>
        <fullName evidence="1">Uncharacterized protein</fullName>
    </submittedName>
</protein>
<name>A0A7X1FS02_9SPHN</name>
<evidence type="ECO:0000313" key="2">
    <source>
        <dbReference type="Proteomes" id="UP000566813"/>
    </source>
</evidence>
<accession>A0A7X1FS02</accession>
<sequence>MPEPALARPIFSSEDFKLLKRAVHAYLVEHGDEPDSSKYSHLYHRLGRAGR</sequence>
<evidence type="ECO:0000313" key="1">
    <source>
        <dbReference type="EMBL" id="MBC2665898.1"/>
    </source>
</evidence>
<dbReference type="AlphaFoldDB" id="A0A7X1FS02"/>
<comment type="caution">
    <text evidence="1">The sequence shown here is derived from an EMBL/GenBank/DDBJ whole genome shotgun (WGS) entry which is preliminary data.</text>
</comment>
<dbReference type="RefSeq" id="WP_185664193.1">
    <property type="nucleotide sequence ID" value="NZ_JACLAW010000007.1"/>
</dbReference>
<reference evidence="1 2" key="1">
    <citation type="submission" date="2020-08" db="EMBL/GenBank/DDBJ databases">
        <title>The genome sequence of type strain Novosphingobium flavum NBRC 111647.</title>
        <authorList>
            <person name="Liu Y."/>
        </authorList>
    </citation>
    <scope>NUCLEOTIDE SEQUENCE [LARGE SCALE GENOMIC DNA]</scope>
    <source>
        <strain evidence="1 2">NBRC 111647</strain>
    </source>
</reference>
<proteinExistence type="predicted"/>
<gene>
    <name evidence="1" type="ORF">H7F51_10210</name>
</gene>
<organism evidence="1 2">
    <name type="scientific">Novosphingobium flavum</name>
    <dbReference type="NCBI Taxonomy" id="1778672"/>
    <lineage>
        <taxon>Bacteria</taxon>
        <taxon>Pseudomonadati</taxon>
        <taxon>Pseudomonadota</taxon>
        <taxon>Alphaproteobacteria</taxon>
        <taxon>Sphingomonadales</taxon>
        <taxon>Sphingomonadaceae</taxon>
        <taxon>Novosphingobium</taxon>
    </lineage>
</organism>
<keyword evidence="2" id="KW-1185">Reference proteome</keyword>